<feature type="binding site" evidence="6">
    <location>
        <begin position="678"/>
        <end position="682"/>
    </location>
    <ligand>
        <name>ATP</name>
        <dbReference type="ChEBI" id="CHEBI:30616"/>
    </ligand>
</feature>
<comment type="pathway">
    <text evidence="6">Metabolic intermediate biosynthesis; acetyl-CoA biosynthesis; acetyl-CoA from acetate: step 1/2.</text>
</comment>
<keyword evidence="3 6" id="KW-0547">Nucleotide-binding</keyword>
<dbReference type="InterPro" id="IPR000890">
    <property type="entry name" value="Aliphatic_acid_kin_short-chain"/>
</dbReference>
<dbReference type="InterPro" id="IPR003356">
    <property type="entry name" value="DNA_methylase_A-5"/>
</dbReference>
<comment type="subcellular location">
    <subcellularLocation>
        <location evidence="6">Cytoplasm</location>
    </subcellularLocation>
</comment>
<dbReference type="PRINTS" id="PR00471">
    <property type="entry name" value="ACETATEKNASE"/>
</dbReference>
<keyword evidence="2 6" id="KW-0808">Transferase</keyword>
<evidence type="ECO:0000259" key="8">
    <source>
        <dbReference type="Pfam" id="PF02384"/>
    </source>
</evidence>
<keyword evidence="4 6" id="KW-0418">Kinase</keyword>
<evidence type="ECO:0000256" key="6">
    <source>
        <dbReference type="HAMAP-Rule" id="MF_00020"/>
    </source>
</evidence>
<comment type="similarity">
    <text evidence="1 6 7">Belongs to the acetokinase family.</text>
</comment>
<accession>A0ABP9ZGW9</accession>
<dbReference type="SUPFAM" id="SSF53067">
    <property type="entry name" value="Actin-like ATPase domain"/>
    <property type="match status" value="2"/>
</dbReference>
<evidence type="ECO:0000256" key="4">
    <source>
        <dbReference type="ARBA" id="ARBA00022777"/>
    </source>
</evidence>
<evidence type="ECO:0000256" key="2">
    <source>
        <dbReference type="ARBA" id="ARBA00022679"/>
    </source>
</evidence>
<dbReference type="InterPro" id="IPR048375">
    <property type="entry name" value="YtxK-like_N"/>
</dbReference>
<dbReference type="SUPFAM" id="SSF53335">
    <property type="entry name" value="S-adenosyl-L-methionine-dependent methyltransferases"/>
    <property type="match status" value="1"/>
</dbReference>
<evidence type="ECO:0000256" key="3">
    <source>
        <dbReference type="ARBA" id="ARBA00022741"/>
    </source>
</evidence>
<comment type="cofactor">
    <cofactor evidence="6">
        <name>Mg(2+)</name>
        <dbReference type="ChEBI" id="CHEBI:18420"/>
    </cofactor>
    <cofactor evidence="6">
        <name>Mn(2+)</name>
        <dbReference type="ChEBI" id="CHEBI:29035"/>
    </cofactor>
    <text evidence="6">Mg(2+). Can also accept Mn(2+).</text>
</comment>
<keyword evidence="5 6" id="KW-0067">ATP-binding</keyword>
<dbReference type="Proteomes" id="UP001438112">
    <property type="component" value="Unassembled WGS sequence"/>
</dbReference>
<sequence length="743" mass="82603">MLTERDTETLFKVLNSSTELLKDKLGISYLDAFIETGDNLINNGEVHVEEGMPDSDTVSKLEKIYSEIDYHKLDAETVRKAVQICMIKATKEDAIQANHQITPDTIASIMGYLVIRLVKEDKQLQILDVSVGMGNLLSTVVNQLKDAIKEVDIHTVGIDNDDSMLAVASINSQMQQNSDNTELIYQDSVANILVDDADLVISDLPIGYYPIDENTTNYKTRSSEGHSFAHHLLIEQGMNHIKPGGFGVFLVPSNLFDTTESKGLLKWIQDNAYLQALLNLPKEIFNNENAQKAILILQKHGDNVHQVEKIMIGEFPSFKQPSAFQKFLAEIVEWEEKDLLTKKVRRTIMGKSIAINAGSSTLKFKLFEMPSEKLISSGAIDRIGLSNSDVEIKYGDGEKFQKTMDVNNHEEAIKLVLDKLLSLSIIENYDEITGVGHRVVAGGEYFTDSVIIDDDVLSKLEELSELAPLHEPANILGIKAFKKVLPDVISVAVFDTSFHTSMPEENYMYALPYKYYTEHKARKYGAHGTSYRYVSGRAAAMMGKPLEDLKLVIMHLGAGASICAVDHGKSLDTSMGFTPLTGIMMATRSGDVDPSLLAYIMEKEGITDINEMINILNKQSGLVGVSEVSADMRDLEAVKADNHQAELARNMYMNRIVKYVGQYVAEMNGVDGIVFTAGVGENDIGIREEIAEKLSYFGVKVDSEKNHIRAVERDISADDAKIKTLLIPTNEELMIVKDIERLK</sequence>
<evidence type="ECO:0000256" key="5">
    <source>
        <dbReference type="ARBA" id="ARBA00022840"/>
    </source>
</evidence>
<feature type="binding site" evidence="6">
    <location>
        <position position="438"/>
    </location>
    <ligand>
        <name>substrate</name>
    </ligand>
</feature>
<feature type="domain" description="YtxK-like N-terminal helical" evidence="9">
    <location>
        <begin position="8"/>
        <end position="89"/>
    </location>
</feature>
<dbReference type="PANTHER" id="PTHR21060:SF15">
    <property type="entry name" value="ACETATE KINASE-RELATED"/>
    <property type="match status" value="1"/>
</dbReference>
<comment type="function">
    <text evidence="6">Catalyzes the formation of acetyl phosphate from acetate and ATP. Can also catalyze the reverse reaction.</text>
</comment>
<feature type="binding site" evidence="6">
    <location>
        <position position="731"/>
    </location>
    <ligand>
        <name>Mg(2+)</name>
        <dbReference type="ChEBI" id="CHEBI:18420"/>
    </ligand>
</feature>
<evidence type="ECO:0000256" key="7">
    <source>
        <dbReference type="RuleBase" id="RU003835"/>
    </source>
</evidence>
<dbReference type="InterPro" id="IPR029063">
    <property type="entry name" value="SAM-dependent_MTases_sf"/>
</dbReference>
<dbReference type="PROSITE" id="PS01076">
    <property type="entry name" value="ACETATE_KINASE_2"/>
    <property type="match status" value="1"/>
</dbReference>
<feature type="binding site" evidence="6">
    <location>
        <begin position="555"/>
        <end position="559"/>
    </location>
    <ligand>
        <name>ATP</name>
        <dbReference type="ChEBI" id="CHEBI:30616"/>
    </ligand>
</feature>
<keyword evidence="6" id="KW-0479">Metal-binding</keyword>
<dbReference type="Gene3D" id="1.10.150.470">
    <property type="match status" value="1"/>
</dbReference>
<keyword evidence="6" id="KW-0963">Cytoplasm</keyword>
<dbReference type="InterPro" id="IPR023865">
    <property type="entry name" value="Aliphatic_acid_kinase_CS"/>
</dbReference>
<evidence type="ECO:0000313" key="10">
    <source>
        <dbReference type="EMBL" id="GAA6114054.1"/>
    </source>
</evidence>
<dbReference type="Pfam" id="PF00871">
    <property type="entry name" value="Acetate_kinase"/>
    <property type="match status" value="1"/>
</dbReference>
<proteinExistence type="inferred from homology"/>
<evidence type="ECO:0000313" key="11">
    <source>
        <dbReference type="Proteomes" id="UP001438112"/>
    </source>
</evidence>
<dbReference type="EMBL" id="BAABVV010000026">
    <property type="protein sequence ID" value="GAA6114054.1"/>
    <property type="molecule type" value="Genomic_DNA"/>
</dbReference>
<feature type="site" description="Transition state stabilizer" evidence="6">
    <location>
        <position position="527"/>
    </location>
</feature>
<protein>
    <recommendedName>
        <fullName evidence="6">Acetate kinase</fullName>
        <ecNumber evidence="6">2.7.2.1</ecNumber>
    </recommendedName>
    <alternativeName>
        <fullName evidence="6">Acetokinase</fullName>
    </alternativeName>
</protein>
<dbReference type="EC" id="2.7.2.1" evidence="6"/>
<dbReference type="HAMAP" id="MF_00020">
    <property type="entry name" value="Acetate_kinase"/>
    <property type="match status" value="1"/>
</dbReference>
<feature type="binding site" evidence="6">
    <location>
        <position position="356"/>
    </location>
    <ligand>
        <name>Mg(2+)</name>
        <dbReference type="ChEBI" id="CHEBI:18420"/>
    </ligand>
</feature>
<dbReference type="CDD" id="cd24010">
    <property type="entry name" value="ASKHA_NBD_AcK_PK"/>
    <property type="match status" value="1"/>
</dbReference>
<dbReference type="Gene3D" id="3.40.50.150">
    <property type="entry name" value="Vaccinia Virus protein VP39"/>
    <property type="match status" value="1"/>
</dbReference>
<keyword evidence="11" id="KW-1185">Reference proteome</keyword>
<dbReference type="PANTHER" id="PTHR21060">
    <property type="entry name" value="ACETATE KINASE"/>
    <property type="match status" value="1"/>
</dbReference>
<organism evidence="10 11">
    <name type="scientific">Apilactobacillus apinorum</name>
    <dbReference type="NCBI Taxonomy" id="1218495"/>
    <lineage>
        <taxon>Bacteria</taxon>
        <taxon>Bacillati</taxon>
        <taxon>Bacillota</taxon>
        <taxon>Bacilli</taxon>
        <taxon>Lactobacillales</taxon>
        <taxon>Lactobacillaceae</taxon>
        <taxon>Apilactobacillus</taxon>
    </lineage>
</organism>
<feature type="binding site" evidence="6">
    <location>
        <begin position="631"/>
        <end position="633"/>
    </location>
    <ligand>
        <name>ATP</name>
        <dbReference type="ChEBI" id="CHEBI:30616"/>
    </ligand>
</feature>
<dbReference type="InterPro" id="IPR004372">
    <property type="entry name" value="Ac/propionate_kinase"/>
</dbReference>
<comment type="subunit">
    <text evidence="6">Homodimer.</text>
</comment>
<feature type="domain" description="DNA methylase adenine-specific" evidence="8">
    <location>
        <begin position="99"/>
        <end position="309"/>
    </location>
</feature>
<feature type="active site" description="Proton donor/acceptor" evidence="6">
    <location>
        <position position="495"/>
    </location>
</feature>
<name>A0ABP9ZGW9_9LACO</name>
<keyword evidence="6" id="KW-0460">Magnesium</keyword>
<comment type="catalytic activity">
    <reaction evidence="6">
        <text>acetate + ATP = acetyl phosphate + ADP</text>
        <dbReference type="Rhea" id="RHEA:11352"/>
        <dbReference type="ChEBI" id="CHEBI:22191"/>
        <dbReference type="ChEBI" id="CHEBI:30089"/>
        <dbReference type="ChEBI" id="CHEBI:30616"/>
        <dbReference type="ChEBI" id="CHEBI:456216"/>
        <dbReference type="EC" id="2.7.2.1"/>
    </reaction>
</comment>
<dbReference type="Pfam" id="PF02384">
    <property type="entry name" value="N6_Mtase"/>
    <property type="match status" value="1"/>
</dbReference>
<gene>
    <name evidence="6" type="primary">ackA</name>
    <name evidence="10" type="ORF">AP20H10_04170</name>
</gene>
<reference evidence="10 11" key="1">
    <citation type="submission" date="2024-03" db="EMBL/GenBank/DDBJ databases">
        <title>Inconsistent identification of Apilactobacillus kunkeei-related strains obtained by well-developed overall genome related indices.</title>
        <authorList>
            <person name="Maeno S."/>
            <person name="Endo A."/>
        </authorList>
    </citation>
    <scope>NUCLEOTIDE SEQUENCE [LARGE SCALE GENOMIC DNA]</scope>
    <source>
        <strain evidence="10 11">20H-10</strain>
    </source>
</reference>
<dbReference type="NCBIfam" id="TIGR00016">
    <property type="entry name" value="ackA"/>
    <property type="match status" value="1"/>
</dbReference>
<feature type="site" description="Transition state stabilizer" evidence="6">
    <location>
        <position position="588"/>
    </location>
</feature>
<dbReference type="Gene3D" id="3.30.420.40">
    <property type="match status" value="2"/>
</dbReference>
<comment type="caution">
    <text evidence="10">The sequence shown here is derived from an EMBL/GenBank/DDBJ whole genome shotgun (WGS) entry which is preliminary data.</text>
</comment>
<evidence type="ECO:0000259" key="9">
    <source>
        <dbReference type="Pfam" id="PF21106"/>
    </source>
</evidence>
<dbReference type="Pfam" id="PF21106">
    <property type="entry name" value="YtxK_like"/>
    <property type="match status" value="1"/>
</dbReference>
<feature type="binding site" evidence="6">
    <location>
        <position position="363"/>
    </location>
    <ligand>
        <name>ATP</name>
        <dbReference type="ChEBI" id="CHEBI:30616"/>
    </ligand>
</feature>
<evidence type="ECO:0000256" key="1">
    <source>
        <dbReference type="ARBA" id="ARBA00008748"/>
    </source>
</evidence>
<dbReference type="InterPro" id="IPR043129">
    <property type="entry name" value="ATPase_NBD"/>
</dbReference>